<dbReference type="EMBL" id="PNQX01000003">
    <property type="protein sequence ID" value="PMQ18835.1"/>
    <property type="molecule type" value="Genomic_DNA"/>
</dbReference>
<feature type="transmembrane region" description="Helical" evidence="2">
    <location>
        <begin position="29"/>
        <end position="48"/>
    </location>
</feature>
<organism evidence="3 4">
    <name type="scientific">Glutamicibacter arilaitensis</name>
    <dbReference type="NCBI Taxonomy" id="256701"/>
    <lineage>
        <taxon>Bacteria</taxon>
        <taxon>Bacillati</taxon>
        <taxon>Actinomycetota</taxon>
        <taxon>Actinomycetes</taxon>
        <taxon>Micrococcales</taxon>
        <taxon>Micrococcaceae</taxon>
        <taxon>Glutamicibacter</taxon>
    </lineage>
</organism>
<keyword evidence="2" id="KW-1133">Transmembrane helix</keyword>
<evidence type="ECO:0000313" key="4">
    <source>
        <dbReference type="Proteomes" id="UP000235739"/>
    </source>
</evidence>
<dbReference type="AlphaFoldDB" id="A0A2N7RY63"/>
<evidence type="ECO:0000313" key="3">
    <source>
        <dbReference type="EMBL" id="PMQ18835.1"/>
    </source>
</evidence>
<reference evidence="3 4" key="1">
    <citation type="journal article" date="2017" name="Elife">
        <title>Extensive horizontal gene transfer in cheese-associated bacteria.</title>
        <authorList>
            <person name="Bonham K.S."/>
            <person name="Wolfe B.E."/>
            <person name="Dutton R.J."/>
        </authorList>
    </citation>
    <scope>NUCLEOTIDE SEQUENCE [LARGE SCALE GENOMIC DNA]</scope>
    <source>
        <strain evidence="3 4">JB182</strain>
    </source>
</reference>
<protein>
    <submittedName>
        <fullName evidence="3">Uncharacterized protein</fullName>
    </submittedName>
</protein>
<evidence type="ECO:0000256" key="1">
    <source>
        <dbReference type="SAM" id="MobiDB-lite"/>
    </source>
</evidence>
<accession>A0A2N7RY63</accession>
<proteinExistence type="predicted"/>
<keyword evidence="2" id="KW-0812">Transmembrane</keyword>
<feature type="region of interest" description="Disordered" evidence="1">
    <location>
        <begin position="97"/>
        <end position="140"/>
    </location>
</feature>
<comment type="caution">
    <text evidence="3">The sequence shown here is derived from an EMBL/GenBank/DDBJ whole genome shotgun (WGS) entry which is preliminary data.</text>
</comment>
<dbReference type="Proteomes" id="UP000235739">
    <property type="component" value="Unassembled WGS sequence"/>
</dbReference>
<name>A0A2N7RY63_9MICC</name>
<feature type="compositionally biased region" description="Basic and acidic residues" evidence="1">
    <location>
        <begin position="121"/>
        <end position="140"/>
    </location>
</feature>
<feature type="transmembrane region" description="Helical" evidence="2">
    <location>
        <begin position="54"/>
        <end position="73"/>
    </location>
</feature>
<sequence length="140" mass="15650">MSCLCLAGIVRDKGDILEVILARQRLIRIGIWIVVVLAFIAWAISLAIRAPWTPWFTIVLWSVIGIGLVVRVVRGSKQKHEPLDAFHDMNQIYLGRTQTPRVDGTSPKSVEIGHPFPSDELPSRRENQLGGEEPPHRPAS</sequence>
<evidence type="ECO:0000256" key="2">
    <source>
        <dbReference type="SAM" id="Phobius"/>
    </source>
</evidence>
<keyword evidence="2" id="KW-0472">Membrane</keyword>
<gene>
    <name evidence="3" type="ORF">CIK84_15725</name>
</gene>